<evidence type="ECO:0000313" key="6">
    <source>
        <dbReference type="Proteomes" id="UP000589036"/>
    </source>
</evidence>
<dbReference type="GO" id="GO:0006552">
    <property type="term" value="P:L-leucine catabolic process"/>
    <property type="evidence" value="ECO:0007669"/>
    <property type="project" value="TreeGrafter"/>
</dbReference>
<dbReference type="PROSITE" id="PS50991">
    <property type="entry name" value="PYR_CT"/>
    <property type="match status" value="1"/>
</dbReference>
<dbReference type="Proteomes" id="UP000589036">
    <property type="component" value="Unassembled WGS sequence"/>
</dbReference>
<dbReference type="EMBL" id="JACCCC010000001">
    <property type="protein sequence ID" value="NYE47846.1"/>
    <property type="molecule type" value="Genomic_DNA"/>
</dbReference>
<dbReference type="AlphaFoldDB" id="A0A852TTS1"/>
<dbReference type="InterPro" id="IPR013785">
    <property type="entry name" value="Aldolase_TIM"/>
</dbReference>
<keyword evidence="3 5" id="KW-0456">Lyase</keyword>
<evidence type="ECO:0000259" key="4">
    <source>
        <dbReference type="PROSITE" id="PS50991"/>
    </source>
</evidence>
<dbReference type="PANTHER" id="PTHR42738">
    <property type="entry name" value="HYDROXYMETHYLGLUTARYL-COA LYASE"/>
    <property type="match status" value="1"/>
</dbReference>
<keyword evidence="2" id="KW-0479">Metal-binding</keyword>
<accession>A0A852TTS1</accession>
<dbReference type="PANTHER" id="PTHR42738:SF7">
    <property type="entry name" value="HYDROXYMETHYLGLUTARYL-COA LYASE"/>
    <property type="match status" value="1"/>
</dbReference>
<comment type="similarity">
    <text evidence="1">Belongs to the HMG-CoA lyase family.</text>
</comment>
<dbReference type="SUPFAM" id="SSF51569">
    <property type="entry name" value="Aldolase"/>
    <property type="match status" value="1"/>
</dbReference>
<organism evidence="5 6">
    <name type="scientific">Spinactinospora alkalitolerans</name>
    <dbReference type="NCBI Taxonomy" id="687207"/>
    <lineage>
        <taxon>Bacteria</taxon>
        <taxon>Bacillati</taxon>
        <taxon>Actinomycetota</taxon>
        <taxon>Actinomycetes</taxon>
        <taxon>Streptosporangiales</taxon>
        <taxon>Nocardiopsidaceae</taxon>
        <taxon>Spinactinospora</taxon>
    </lineage>
</organism>
<gene>
    <name evidence="5" type="ORF">HDA32_002966</name>
</gene>
<keyword evidence="6" id="KW-1185">Reference proteome</keyword>
<evidence type="ECO:0000256" key="2">
    <source>
        <dbReference type="ARBA" id="ARBA00022723"/>
    </source>
</evidence>
<dbReference type="GO" id="GO:0046872">
    <property type="term" value="F:metal ion binding"/>
    <property type="evidence" value="ECO:0007669"/>
    <property type="project" value="UniProtKB-KW"/>
</dbReference>
<dbReference type="EC" id="4.1.3.4" evidence="5"/>
<dbReference type="RefSeq" id="WP_179643727.1">
    <property type="nucleotide sequence ID" value="NZ_BAAAYY010000003.1"/>
</dbReference>
<dbReference type="NCBIfam" id="NF004283">
    <property type="entry name" value="PRK05692.1"/>
    <property type="match status" value="1"/>
</dbReference>
<evidence type="ECO:0000256" key="3">
    <source>
        <dbReference type="ARBA" id="ARBA00023239"/>
    </source>
</evidence>
<protein>
    <submittedName>
        <fullName evidence="5">Hydroxymethylglutaryl-CoA lyase</fullName>
        <ecNumber evidence="5">4.1.3.4</ecNumber>
    </submittedName>
</protein>
<dbReference type="InterPro" id="IPR043594">
    <property type="entry name" value="HMGL"/>
</dbReference>
<feature type="domain" description="Pyruvate carboxyltransferase" evidence="4">
    <location>
        <begin position="8"/>
        <end position="276"/>
    </location>
</feature>
<evidence type="ECO:0000313" key="5">
    <source>
        <dbReference type="EMBL" id="NYE47846.1"/>
    </source>
</evidence>
<dbReference type="InterPro" id="IPR000891">
    <property type="entry name" value="PYR_CT"/>
</dbReference>
<dbReference type="Pfam" id="PF00682">
    <property type="entry name" value="HMGL-like"/>
    <property type="match status" value="1"/>
</dbReference>
<dbReference type="Gene3D" id="3.20.20.70">
    <property type="entry name" value="Aldolase class I"/>
    <property type="match status" value="1"/>
</dbReference>
<evidence type="ECO:0000256" key="1">
    <source>
        <dbReference type="ARBA" id="ARBA00009405"/>
    </source>
</evidence>
<sequence length="304" mass="30741">MASTTGPVTIVEVAPRDGLQNEAVDFTTGQKLELIARAVRCGARNVEVTGFVHPGKVPAMADAEAVAAGLPRDDGVSYSALVLNMRGLRRAVDAGIGEVNVVVHCTDAFSLRNQGVDVADGIGIWHEAAAGARAAGVRASATLAVAFGCPFEGEVPVERVAEIAEAVLASPPETLSLADTIGVAVPADVRARFAAVSPLLPEGVVPRAHFHNTRSTGTANALAAVEAGVAILDSSLGGIGGCPFAPGATGNVATEDLVYALDRSGVGTGLSLPELLDAGGWLEGVLGRPLPALVRHAGGFPVPM</sequence>
<proteinExistence type="inferred from homology"/>
<name>A0A852TTS1_9ACTN</name>
<reference evidence="5 6" key="1">
    <citation type="submission" date="2020-07" db="EMBL/GenBank/DDBJ databases">
        <title>Sequencing the genomes of 1000 actinobacteria strains.</title>
        <authorList>
            <person name="Klenk H.-P."/>
        </authorList>
    </citation>
    <scope>NUCLEOTIDE SEQUENCE [LARGE SCALE GENOMIC DNA]</scope>
    <source>
        <strain evidence="5 6">CXB654</strain>
    </source>
</reference>
<dbReference type="CDD" id="cd07938">
    <property type="entry name" value="DRE_TIM_HMGL"/>
    <property type="match status" value="1"/>
</dbReference>
<dbReference type="GO" id="GO:0004419">
    <property type="term" value="F:hydroxymethylglutaryl-CoA lyase activity"/>
    <property type="evidence" value="ECO:0007669"/>
    <property type="project" value="UniProtKB-EC"/>
</dbReference>
<dbReference type="GO" id="GO:0046951">
    <property type="term" value="P:ketone body biosynthetic process"/>
    <property type="evidence" value="ECO:0007669"/>
    <property type="project" value="TreeGrafter"/>
</dbReference>
<comment type="caution">
    <text evidence="5">The sequence shown here is derived from an EMBL/GenBank/DDBJ whole genome shotgun (WGS) entry which is preliminary data.</text>
</comment>